<dbReference type="Proteomes" id="UP000683575">
    <property type="component" value="Chromosome"/>
</dbReference>
<feature type="region of interest" description="Disordered" evidence="1">
    <location>
        <begin position="104"/>
        <end position="199"/>
    </location>
</feature>
<evidence type="ECO:0000256" key="1">
    <source>
        <dbReference type="SAM" id="MobiDB-lite"/>
    </source>
</evidence>
<dbReference type="EMBL" id="CP077062">
    <property type="protein sequence ID" value="QWZ07366.1"/>
    <property type="molecule type" value="Genomic_DNA"/>
</dbReference>
<protein>
    <submittedName>
        <fullName evidence="4">PilZ domain-containing protein</fullName>
    </submittedName>
</protein>
<organism evidence="4 5">
    <name type="scientific">Nocardioides panacis</name>
    <dbReference type="NCBI Taxonomy" id="2849501"/>
    <lineage>
        <taxon>Bacteria</taxon>
        <taxon>Bacillati</taxon>
        <taxon>Actinomycetota</taxon>
        <taxon>Actinomycetes</taxon>
        <taxon>Propionibacteriales</taxon>
        <taxon>Nocardioidaceae</taxon>
        <taxon>Nocardioides</taxon>
    </lineage>
</organism>
<feature type="compositionally biased region" description="Basic and acidic residues" evidence="1">
    <location>
        <begin position="139"/>
        <end position="157"/>
    </location>
</feature>
<feature type="domain" description="PilZ" evidence="3">
    <location>
        <begin position="206"/>
        <end position="307"/>
    </location>
</feature>
<evidence type="ECO:0000313" key="4">
    <source>
        <dbReference type="EMBL" id="QWZ07366.1"/>
    </source>
</evidence>
<dbReference type="InterPro" id="IPR009875">
    <property type="entry name" value="PilZ_domain"/>
</dbReference>
<keyword evidence="2" id="KW-0472">Membrane</keyword>
<dbReference type="KEGG" id="nps:KRR39_18180"/>
<keyword evidence="2" id="KW-1133">Transmembrane helix</keyword>
<dbReference type="RefSeq" id="WP_216938877.1">
    <property type="nucleotide sequence ID" value="NZ_CP077062.1"/>
</dbReference>
<name>A0A975SWZ0_9ACTN</name>
<evidence type="ECO:0000259" key="3">
    <source>
        <dbReference type="Pfam" id="PF07238"/>
    </source>
</evidence>
<evidence type="ECO:0000256" key="2">
    <source>
        <dbReference type="SAM" id="Phobius"/>
    </source>
</evidence>
<gene>
    <name evidence="4" type="ORF">KRR39_18180</name>
</gene>
<keyword evidence="5" id="KW-1185">Reference proteome</keyword>
<dbReference type="AlphaFoldDB" id="A0A975SWZ0"/>
<keyword evidence="2" id="KW-0812">Transmembrane</keyword>
<proteinExistence type="predicted"/>
<sequence>MLVVELVLLSSAMIWNELSGDQFELGRPAQTTSEVADTQRGPDQLARRPESVSAGPHHVAPRAQSVGTPARATTISGTALAVALIAAIHGIGLLVLRALRRRREVPGSRAPESPRVEDESPEQERDDSPEIEDPAAQSTDHDARDAGAPELGEDKAEQPAVPQAHGGGAADRSRPAPVAEPVGLPGRDRTPQADPGTMSTRVVIFDRRLSQRVVFVSRARLQWPGHDVACTTANLSMQGVRCDLAPDLPPESLPVTGTSAHVTLNVNGTLVVLRARVGWCRVEESGAAVGLQFVKLREPQEALLQGVVISGSPV</sequence>
<feature type="transmembrane region" description="Helical" evidence="2">
    <location>
        <begin position="79"/>
        <end position="99"/>
    </location>
</feature>
<evidence type="ECO:0000313" key="5">
    <source>
        <dbReference type="Proteomes" id="UP000683575"/>
    </source>
</evidence>
<feature type="compositionally biased region" description="Basic and acidic residues" evidence="1">
    <location>
        <begin position="112"/>
        <end position="128"/>
    </location>
</feature>
<feature type="region of interest" description="Disordered" evidence="1">
    <location>
        <begin position="26"/>
        <end position="70"/>
    </location>
</feature>
<dbReference type="GO" id="GO:0035438">
    <property type="term" value="F:cyclic-di-GMP binding"/>
    <property type="evidence" value="ECO:0007669"/>
    <property type="project" value="InterPro"/>
</dbReference>
<accession>A0A975SWZ0</accession>
<dbReference type="Pfam" id="PF07238">
    <property type="entry name" value="PilZ"/>
    <property type="match status" value="1"/>
</dbReference>
<reference evidence="4" key="1">
    <citation type="submission" date="2021-06" db="EMBL/GenBank/DDBJ databases">
        <title>Complete genome sequence of Nocardioides sp. G188.</title>
        <authorList>
            <person name="Im W.-T."/>
        </authorList>
    </citation>
    <scope>NUCLEOTIDE SEQUENCE</scope>
    <source>
        <strain evidence="4">G188</strain>
    </source>
</reference>